<evidence type="ECO:0000313" key="2">
    <source>
        <dbReference type="EMBL" id="QIW94894.1"/>
    </source>
</evidence>
<gene>
    <name evidence="2" type="ORF">AMS68_000412</name>
</gene>
<accession>A0A6H0XJU8</accession>
<name>A0A6H0XJU8_9PEZI</name>
<proteinExistence type="predicted"/>
<dbReference type="AlphaFoldDB" id="A0A6H0XJU8"/>
<keyword evidence="3" id="KW-1185">Reference proteome</keyword>
<protein>
    <submittedName>
        <fullName evidence="2">Uncharacterized protein</fullName>
    </submittedName>
</protein>
<sequence length="364" mass="41490">MGDFFIASSQIIGTQILMQKHQQDQTETEEATPQRSENALSAYTSDMFITLSYEVKILTVEYYRPAGTTLLTSMAAHYTFADHSGLKNSKTFNNPYDGLLEQCNNDPVEIQAIYQRHRTNRNEQQKDKLLSPDFQGVTIDEILARLENPKEHSESWRLSYQASVAHEQRTWLTWSGLWALPSQSLHMTTLEVTHSRTAPEIEELVKMLLPHVTEIANYTQTHRARLVKPLLSFDAQAFALSFLPAAGEPGRTAEEYAYSYHHLRRDIFNKVEAAGLKVGSRYVVPSAHLTIGRYITREDLETGGKLDSEKVKKLTEVIDYVNEWLVEEYSNLEWRVGQERGLTCRKGTLWYGGGGETIYQGDGF</sequence>
<feature type="region of interest" description="Disordered" evidence="1">
    <location>
        <begin position="18"/>
        <end position="37"/>
    </location>
</feature>
<dbReference type="EMBL" id="CP051139">
    <property type="protein sequence ID" value="QIW94894.1"/>
    <property type="molecule type" value="Genomic_DNA"/>
</dbReference>
<dbReference type="Proteomes" id="UP000503462">
    <property type="component" value="Chromosome 1"/>
</dbReference>
<dbReference type="InterPro" id="IPR009097">
    <property type="entry name" value="Cyclic_Pdiesterase"/>
</dbReference>
<evidence type="ECO:0000313" key="3">
    <source>
        <dbReference type="Proteomes" id="UP000503462"/>
    </source>
</evidence>
<evidence type="ECO:0000256" key="1">
    <source>
        <dbReference type="SAM" id="MobiDB-lite"/>
    </source>
</evidence>
<reference evidence="2 3" key="1">
    <citation type="journal article" date="2016" name="Sci. Rep.">
        <title>Peltaster fructicola genome reveals evolution from an invasive phytopathogen to an ectophytic parasite.</title>
        <authorList>
            <person name="Xu C."/>
            <person name="Chen H."/>
            <person name="Gleason M.L."/>
            <person name="Xu J.R."/>
            <person name="Liu H."/>
            <person name="Zhang R."/>
            <person name="Sun G."/>
        </authorList>
    </citation>
    <scope>NUCLEOTIDE SEQUENCE [LARGE SCALE GENOMIC DNA]</scope>
    <source>
        <strain evidence="2 3">LNHT1506</strain>
    </source>
</reference>
<organism evidence="2 3">
    <name type="scientific">Peltaster fructicola</name>
    <dbReference type="NCBI Taxonomy" id="286661"/>
    <lineage>
        <taxon>Eukaryota</taxon>
        <taxon>Fungi</taxon>
        <taxon>Dikarya</taxon>
        <taxon>Ascomycota</taxon>
        <taxon>Pezizomycotina</taxon>
        <taxon>Dothideomycetes</taxon>
        <taxon>Dothideomycetes incertae sedis</taxon>
        <taxon>Peltaster</taxon>
    </lineage>
</organism>
<dbReference type="OrthoDB" id="2967263at2759"/>
<dbReference type="SUPFAM" id="SSF55144">
    <property type="entry name" value="LigT-like"/>
    <property type="match status" value="1"/>
</dbReference>